<dbReference type="OrthoDB" id="7312725at2759"/>
<keyword evidence="9" id="KW-0804">Transcription</keyword>
<comment type="similarity">
    <text evidence="2">Belongs to the THAP1 family.</text>
</comment>
<dbReference type="PROSITE" id="PS50950">
    <property type="entry name" value="ZF_THAP"/>
    <property type="match status" value="1"/>
</dbReference>
<keyword evidence="10" id="KW-0539">Nucleus</keyword>
<feature type="region of interest" description="Disordered" evidence="13">
    <location>
        <begin position="267"/>
        <end position="339"/>
    </location>
</feature>
<evidence type="ECO:0000256" key="2">
    <source>
        <dbReference type="ARBA" id="ARBA00006177"/>
    </source>
</evidence>
<keyword evidence="15" id="KW-1185">Reference proteome</keyword>
<evidence type="ECO:0000256" key="5">
    <source>
        <dbReference type="ARBA" id="ARBA00022833"/>
    </source>
</evidence>
<evidence type="ECO:0000256" key="7">
    <source>
        <dbReference type="ARBA" id="ARBA00023054"/>
    </source>
</evidence>
<evidence type="ECO:0000256" key="1">
    <source>
        <dbReference type="ARBA" id="ARBA00004642"/>
    </source>
</evidence>
<keyword evidence="3" id="KW-0479">Metal-binding</keyword>
<proteinExistence type="inferred from homology"/>
<keyword evidence="4 12" id="KW-0863">Zinc-finger</keyword>
<feature type="domain" description="THAP-type" evidence="14">
    <location>
        <begin position="1"/>
        <end position="89"/>
    </location>
</feature>
<dbReference type="Pfam" id="PF05485">
    <property type="entry name" value="THAP"/>
    <property type="match status" value="1"/>
</dbReference>
<name>A0A6P8XZW2_THRPL</name>
<feature type="region of interest" description="Disordered" evidence="13">
    <location>
        <begin position="196"/>
        <end position="220"/>
    </location>
</feature>
<reference evidence="16" key="1">
    <citation type="submission" date="2025-08" db="UniProtKB">
        <authorList>
            <consortium name="RefSeq"/>
        </authorList>
    </citation>
    <scope>IDENTIFICATION</scope>
    <source>
        <tissue evidence="16">Total insect</tissue>
    </source>
</reference>
<dbReference type="SMART" id="SM00980">
    <property type="entry name" value="THAP"/>
    <property type="match status" value="1"/>
</dbReference>
<evidence type="ECO:0000256" key="10">
    <source>
        <dbReference type="ARBA" id="ARBA00023242"/>
    </source>
</evidence>
<comment type="subcellular location">
    <subcellularLocation>
        <location evidence="1">Nucleus</location>
        <location evidence="1">Nucleoplasm</location>
    </subcellularLocation>
</comment>
<gene>
    <name evidence="16" type="primary">LOC117640363</name>
</gene>
<evidence type="ECO:0000313" key="16">
    <source>
        <dbReference type="RefSeq" id="XP_034232718.1"/>
    </source>
</evidence>
<dbReference type="Proteomes" id="UP000515158">
    <property type="component" value="Unplaced"/>
</dbReference>
<feature type="compositionally biased region" description="Basic and acidic residues" evidence="13">
    <location>
        <begin position="267"/>
        <end position="311"/>
    </location>
</feature>
<evidence type="ECO:0000259" key="14">
    <source>
        <dbReference type="PROSITE" id="PS50950"/>
    </source>
</evidence>
<dbReference type="RefSeq" id="XP_034232718.1">
    <property type="nucleotide sequence ID" value="XM_034376827.1"/>
</dbReference>
<dbReference type="InterPro" id="IPR006612">
    <property type="entry name" value="THAP_Znf"/>
</dbReference>
<dbReference type="PANTHER" id="PTHR46600">
    <property type="entry name" value="THAP DOMAIN-CONTAINING"/>
    <property type="match status" value="1"/>
</dbReference>
<evidence type="ECO:0000256" key="12">
    <source>
        <dbReference type="PROSITE-ProRule" id="PRU00309"/>
    </source>
</evidence>
<evidence type="ECO:0000256" key="8">
    <source>
        <dbReference type="ARBA" id="ARBA00023125"/>
    </source>
</evidence>
<protein>
    <submittedName>
        <fullName evidence="16">Uncharacterized protein LOC117640363</fullName>
    </submittedName>
</protein>
<evidence type="ECO:0000256" key="11">
    <source>
        <dbReference type="ARBA" id="ARBA00023306"/>
    </source>
</evidence>
<keyword evidence="7" id="KW-0175">Coiled coil</keyword>
<organism evidence="16">
    <name type="scientific">Thrips palmi</name>
    <name type="common">Melon thrips</name>
    <dbReference type="NCBI Taxonomy" id="161013"/>
    <lineage>
        <taxon>Eukaryota</taxon>
        <taxon>Metazoa</taxon>
        <taxon>Ecdysozoa</taxon>
        <taxon>Arthropoda</taxon>
        <taxon>Hexapoda</taxon>
        <taxon>Insecta</taxon>
        <taxon>Pterygota</taxon>
        <taxon>Neoptera</taxon>
        <taxon>Paraneoptera</taxon>
        <taxon>Thysanoptera</taxon>
        <taxon>Terebrantia</taxon>
        <taxon>Thripoidea</taxon>
        <taxon>Thripidae</taxon>
        <taxon>Thrips</taxon>
    </lineage>
</organism>
<dbReference type="GO" id="GO:0008270">
    <property type="term" value="F:zinc ion binding"/>
    <property type="evidence" value="ECO:0007669"/>
    <property type="project" value="UniProtKB-KW"/>
</dbReference>
<keyword evidence="5" id="KW-0862">Zinc</keyword>
<dbReference type="AlphaFoldDB" id="A0A6P8XZW2"/>
<dbReference type="KEGG" id="tpal:117640363"/>
<dbReference type="InterPro" id="IPR026516">
    <property type="entry name" value="THAP1/10"/>
</dbReference>
<evidence type="ECO:0000313" key="15">
    <source>
        <dbReference type="Proteomes" id="UP000515158"/>
    </source>
</evidence>
<keyword evidence="6" id="KW-0805">Transcription regulation</keyword>
<keyword evidence="11" id="KW-0131">Cell cycle</keyword>
<evidence type="ECO:0000256" key="6">
    <source>
        <dbReference type="ARBA" id="ARBA00023015"/>
    </source>
</evidence>
<dbReference type="GO" id="GO:0043565">
    <property type="term" value="F:sequence-specific DNA binding"/>
    <property type="evidence" value="ECO:0007669"/>
    <property type="project" value="InterPro"/>
</dbReference>
<dbReference type="InParanoid" id="A0A6P8XZW2"/>
<accession>A0A6P8XZW2</accession>
<evidence type="ECO:0000256" key="9">
    <source>
        <dbReference type="ARBA" id="ARBA00023163"/>
    </source>
</evidence>
<dbReference type="PANTHER" id="PTHR46600:SF1">
    <property type="entry name" value="THAP DOMAIN-CONTAINING PROTEIN 1"/>
    <property type="match status" value="1"/>
</dbReference>
<evidence type="ECO:0000256" key="3">
    <source>
        <dbReference type="ARBA" id="ARBA00022723"/>
    </source>
</evidence>
<dbReference type="SUPFAM" id="SSF57716">
    <property type="entry name" value="Glucocorticoid receptor-like (DNA-binding domain)"/>
    <property type="match status" value="1"/>
</dbReference>
<dbReference type="GO" id="GO:0005654">
    <property type="term" value="C:nucleoplasm"/>
    <property type="evidence" value="ECO:0007669"/>
    <property type="project" value="UniProtKB-SubCell"/>
</dbReference>
<sequence length="339" mass="37741">MTSRSRNGCVVRGCTTTWANRPAGVSLVTFPTDERRPKWVEAVKGKGSDWVPSKSAKICTLHFPAKYLCNSVSGKKRRLLLPGAIPNAAPQLPPASTIIPKHLPNSNVYFYRKKKGSAEVESPAPIQANPSPQQLPETAPHDAWTSSSQQHTDPSPHDSWTPSPQQHAEASPNGSWTWTWHMAPHNVLPWCPPPSNTRNAVAPEPVEETPAKDNSQSNAPVPVCLDIEEDDSPHKVALKKVIAFLDKKLKVEKRKNEQEIRKLKEKLDKSTREVSQLKEERRKNTQEIKKLKEKLDQATKELKAMREKESSNSEISDISENSDAECAVEDQVPEDANVA</sequence>
<feature type="compositionally biased region" description="Polar residues" evidence="13">
    <location>
        <begin position="144"/>
        <end position="176"/>
    </location>
</feature>
<evidence type="ECO:0000256" key="13">
    <source>
        <dbReference type="SAM" id="MobiDB-lite"/>
    </source>
</evidence>
<dbReference type="GeneID" id="117640363"/>
<feature type="region of interest" description="Disordered" evidence="13">
    <location>
        <begin position="120"/>
        <end position="176"/>
    </location>
</feature>
<keyword evidence="8 12" id="KW-0238">DNA-binding</keyword>
<feature type="compositionally biased region" description="Acidic residues" evidence="13">
    <location>
        <begin position="320"/>
        <end position="333"/>
    </location>
</feature>
<dbReference type="SMART" id="SM00692">
    <property type="entry name" value="DM3"/>
    <property type="match status" value="1"/>
</dbReference>
<evidence type="ECO:0000256" key="4">
    <source>
        <dbReference type="ARBA" id="ARBA00022771"/>
    </source>
</evidence>